<reference evidence="1" key="1">
    <citation type="submission" date="2020-04" db="EMBL/GenBank/DDBJ databases">
        <authorList>
            <person name="Alioto T."/>
            <person name="Alioto T."/>
            <person name="Gomez Garrido J."/>
        </authorList>
    </citation>
    <scope>NUCLEOTIDE SEQUENCE</scope>
    <source>
        <strain evidence="1">A484AB</strain>
    </source>
</reference>
<gene>
    <name evidence="1" type="ORF">PACLA_8A015498</name>
</gene>
<dbReference type="AlphaFoldDB" id="A0A7D9IFN5"/>
<dbReference type="PANTHER" id="PTHR37984:SF11">
    <property type="entry name" value="INTEGRASE CATALYTIC DOMAIN-CONTAINING PROTEIN"/>
    <property type="match status" value="1"/>
</dbReference>
<protein>
    <submittedName>
        <fullName evidence="1">Transposon Tf2-9 poly</fullName>
    </submittedName>
</protein>
<dbReference type="Proteomes" id="UP001152795">
    <property type="component" value="Unassembled WGS sequence"/>
</dbReference>
<evidence type="ECO:0000313" key="1">
    <source>
        <dbReference type="EMBL" id="CAB4005007.1"/>
    </source>
</evidence>
<evidence type="ECO:0000313" key="2">
    <source>
        <dbReference type="Proteomes" id="UP001152795"/>
    </source>
</evidence>
<sequence>MYLLGAPKFKLATDHKPLLPLLNNPKAKIPPRIERIIIKMQNLDFDAIHIPGKNNMTDYLSRHSFPETGKDHIEKHVNAVIQADHAIVWSKIKKATAEDKELCELTGTIETGNWSKAKQFLKPYYEVRDEFFVPANMTELPDRPWDVVEADFCGPLPNHKYALVLTTYRPIFTVSRSGDGNIYIHNTSDKEIEEDFFYPWNTSMGFHHKRVTPIHPKAQGQVENFNKLINKTTKIRECNI</sequence>
<organism evidence="1 2">
    <name type="scientific">Paramuricea clavata</name>
    <name type="common">Red gorgonian</name>
    <name type="synonym">Violescent sea-whip</name>
    <dbReference type="NCBI Taxonomy" id="317549"/>
    <lineage>
        <taxon>Eukaryota</taxon>
        <taxon>Metazoa</taxon>
        <taxon>Cnidaria</taxon>
        <taxon>Anthozoa</taxon>
        <taxon>Octocorallia</taxon>
        <taxon>Malacalcyonacea</taxon>
        <taxon>Plexauridae</taxon>
        <taxon>Paramuricea</taxon>
    </lineage>
</organism>
<name>A0A7D9IFN5_PARCT</name>
<dbReference type="PANTHER" id="PTHR37984">
    <property type="entry name" value="PROTEIN CBG26694"/>
    <property type="match status" value="1"/>
</dbReference>
<dbReference type="InterPro" id="IPR012337">
    <property type="entry name" value="RNaseH-like_sf"/>
</dbReference>
<proteinExistence type="predicted"/>
<comment type="caution">
    <text evidence="1">The sequence shown here is derived from an EMBL/GenBank/DDBJ whole genome shotgun (WGS) entry which is preliminary data.</text>
</comment>
<keyword evidence="2" id="KW-1185">Reference proteome</keyword>
<accession>A0A7D9IFN5</accession>
<dbReference type="SUPFAM" id="SSF53098">
    <property type="entry name" value="Ribonuclease H-like"/>
    <property type="match status" value="1"/>
</dbReference>
<dbReference type="EMBL" id="CACRXK020005070">
    <property type="protein sequence ID" value="CAB4005007.1"/>
    <property type="molecule type" value="Genomic_DNA"/>
</dbReference>
<dbReference type="InterPro" id="IPR050951">
    <property type="entry name" value="Retrovirus_Pol_polyprotein"/>
</dbReference>